<feature type="compositionally biased region" description="Basic and acidic residues" evidence="2">
    <location>
        <begin position="119"/>
        <end position="128"/>
    </location>
</feature>
<accession>A0AAX4P8L1</accession>
<protein>
    <submittedName>
        <fullName evidence="4">SAP domain-containing protein</fullName>
    </submittedName>
</protein>
<comment type="similarity">
    <text evidence="1">Belongs to the SPIRAL1 family.</text>
</comment>
<dbReference type="GO" id="GO:0010005">
    <property type="term" value="C:cortical microtubule, transverse to long axis"/>
    <property type="evidence" value="ECO:0007669"/>
    <property type="project" value="TreeGrafter"/>
</dbReference>
<dbReference type="PROSITE" id="PS50800">
    <property type="entry name" value="SAP"/>
    <property type="match status" value="1"/>
</dbReference>
<dbReference type="PANTHER" id="PTHR33403">
    <property type="entry name" value="SPR1"/>
    <property type="match status" value="1"/>
</dbReference>
<dbReference type="PANTHER" id="PTHR33403:SF31">
    <property type="entry name" value="PROTEIN SPIRAL1-LIKE 1"/>
    <property type="match status" value="1"/>
</dbReference>
<dbReference type="InterPro" id="IPR036361">
    <property type="entry name" value="SAP_dom_sf"/>
</dbReference>
<gene>
    <name evidence="4" type="ORF">HKI87_05g38910</name>
</gene>
<dbReference type="EMBL" id="CP151505">
    <property type="protein sequence ID" value="WZN62355.1"/>
    <property type="molecule type" value="Genomic_DNA"/>
</dbReference>
<evidence type="ECO:0000313" key="5">
    <source>
        <dbReference type="Proteomes" id="UP001472866"/>
    </source>
</evidence>
<evidence type="ECO:0000256" key="2">
    <source>
        <dbReference type="SAM" id="MobiDB-lite"/>
    </source>
</evidence>
<dbReference type="GO" id="GO:0043622">
    <property type="term" value="P:cortical microtubule organization"/>
    <property type="evidence" value="ECO:0007669"/>
    <property type="project" value="InterPro"/>
</dbReference>
<dbReference type="SUPFAM" id="SSF68906">
    <property type="entry name" value="SAP domain"/>
    <property type="match status" value="1"/>
</dbReference>
<feature type="domain" description="SAP" evidence="3">
    <location>
        <begin position="61"/>
        <end position="95"/>
    </location>
</feature>
<dbReference type="InterPro" id="IPR039613">
    <property type="entry name" value="SPR1/2/3/4/5"/>
</dbReference>
<dbReference type="Pfam" id="PF02037">
    <property type="entry name" value="SAP"/>
    <property type="match status" value="1"/>
</dbReference>
<evidence type="ECO:0000259" key="3">
    <source>
        <dbReference type="PROSITE" id="PS50800"/>
    </source>
</evidence>
<proteinExistence type="inferred from homology"/>
<organism evidence="4 5">
    <name type="scientific">Chloropicon roscoffensis</name>
    <dbReference type="NCBI Taxonomy" id="1461544"/>
    <lineage>
        <taxon>Eukaryota</taxon>
        <taxon>Viridiplantae</taxon>
        <taxon>Chlorophyta</taxon>
        <taxon>Chloropicophyceae</taxon>
        <taxon>Chloropicales</taxon>
        <taxon>Chloropicaceae</taxon>
        <taxon>Chloropicon</taxon>
    </lineage>
</organism>
<keyword evidence="5" id="KW-1185">Reference proteome</keyword>
<evidence type="ECO:0000256" key="1">
    <source>
        <dbReference type="ARBA" id="ARBA00009656"/>
    </source>
</evidence>
<evidence type="ECO:0000313" key="4">
    <source>
        <dbReference type="EMBL" id="WZN62355.1"/>
    </source>
</evidence>
<dbReference type="InterPro" id="IPR003034">
    <property type="entry name" value="SAP_dom"/>
</dbReference>
<dbReference type="Gene3D" id="1.10.720.30">
    <property type="entry name" value="SAP domain"/>
    <property type="match status" value="1"/>
</dbReference>
<reference evidence="4 5" key="1">
    <citation type="submission" date="2024-03" db="EMBL/GenBank/DDBJ databases">
        <title>Complete genome sequence of the green alga Chloropicon roscoffensis RCC1871.</title>
        <authorList>
            <person name="Lemieux C."/>
            <person name="Pombert J.-F."/>
            <person name="Otis C."/>
            <person name="Turmel M."/>
        </authorList>
    </citation>
    <scope>NUCLEOTIDE SEQUENCE [LARGE SCALE GENOMIC DNA]</scope>
    <source>
        <strain evidence="4 5">RCC1871</strain>
    </source>
</reference>
<sequence length="157" mass="16765">MEGKGKRQASNGGGQSTLGYLFGANCTEQQGEEPAPVQVTKPPLMEQDVNAAMAMNVAASVKKMLLKDLRTELRAHGLNPAGGKETLVERLLEHLNGTGAEIQSEGFKPAAMEMNMERRPSNNYHRPEGQNVGNFLTDRNSSKVLAPPGGASTFSLG</sequence>
<dbReference type="SMART" id="SM00513">
    <property type="entry name" value="SAP"/>
    <property type="match status" value="1"/>
</dbReference>
<feature type="region of interest" description="Disordered" evidence="2">
    <location>
        <begin position="119"/>
        <end position="157"/>
    </location>
</feature>
<dbReference type="Proteomes" id="UP001472866">
    <property type="component" value="Chromosome 05"/>
</dbReference>
<dbReference type="AlphaFoldDB" id="A0AAX4P8L1"/>
<name>A0AAX4P8L1_9CHLO</name>
<feature type="compositionally biased region" description="Polar residues" evidence="2">
    <location>
        <begin position="131"/>
        <end position="143"/>
    </location>
</feature>